<dbReference type="AlphaFoldDB" id="A0A9P0DN94"/>
<evidence type="ECO:0000256" key="4">
    <source>
        <dbReference type="ARBA" id="ARBA00022679"/>
    </source>
</evidence>
<organism evidence="10 11">
    <name type="scientific">Ceutorhynchus assimilis</name>
    <name type="common">cabbage seed weevil</name>
    <dbReference type="NCBI Taxonomy" id="467358"/>
    <lineage>
        <taxon>Eukaryota</taxon>
        <taxon>Metazoa</taxon>
        <taxon>Ecdysozoa</taxon>
        <taxon>Arthropoda</taxon>
        <taxon>Hexapoda</taxon>
        <taxon>Insecta</taxon>
        <taxon>Pterygota</taxon>
        <taxon>Neoptera</taxon>
        <taxon>Endopterygota</taxon>
        <taxon>Coleoptera</taxon>
        <taxon>Polyphaga</taxon>
        <taxon>Cucujiformia</taxon>
        <taxon>Curculionidae</taxon>
        <taxon>Ceutorhynchinae</taxon>
        <taxon>Ceutorhynchus</taxon>
    </lineage>
</organism>
<dbReference type="Gene3D" id="3.10.100.10">
    <property type="entry name" value="Mannose-Binding Protein A, subunit A"/>
    <property type="match status" value="1"/>
</dbReference>
<dbReference type="EMBL" id="OU892283">
    <property type="protein sequence ID" value="CAH1133119.1"/>
    <property type="molecule type" value="Genomic_DNA"/>
</dbReference>
<protein>
    <recommendedName>
        <fullName evidence="2">adenylate kinase</fullName>
        <ecNumber evidence="2">2.7.4.3</ecNumber>
    </recommendedName>
</protein>
<dbReference type="GO" id="GO:0004017">
    <property type="term" value="F:AMP kinase activity"/>
    <property type="evidence" value="ECO:0007669"/>
    <property type="project" value="UniProtKB-EC"/>
</dbReference>
<name>A0A9P0DN94_9CUCU</name>
<dbReference type="FunFam" id="3.40.50.300:FF:000315">
    <property type="entry name" value="Adenylate kinase 1"/>
    <property type="match status" value="1"/>
</dbReference>
<comment type="similarity">
    <text evidence="8">Belongs to the adenylate kinase family.</text>
</comment>
<dbReference type="GO" id="GO:0005524">
    <property type="term" value="F:ATP binding"/>
    <property type="evidence" value="ECO:0007669"/>
    <property type="project" value="UniProtKB-KW"/>
</dbReference>
<dbReference type="GO" id="GO:0005737">
    <property type="term" value="C:cytoplasm"/>
    <property type="evidence" value="ECO:0007669"/>
    <property type="project" value="UniProtKB-SubCell"/>
</dbReference>
<evidence type="ECO:0000256" key="3">
    <source>
        <dbReference type="ARBA" id="ARBA00022490"/>
    </source>
</evidence>
<dbReference type="PROSITE" id="PS50041">
    <property type="entry name" value="C_TYPE_LECTIN_2"/>
    <property type="match status" value="1"/>
</dbReference>
<dbReference type="InterPro" id="IPR001304">
    <property type="entry name" value="C-type_lectin-like"/>
</dbReference>
<keyword evidence="3" id="KW-0963">Cytoplasm</keyword>
<comment type="subcellular location">
    <subcellularLocation>
        <location evidence="1">Cytoplasm</location>
    </subcellularLocation>
</comment>
<dbReference type="Gene3D" id="3.40.50.300">
    <property type="entry name" value="P-loop containing nucleotide triphosphate hydrolases"/>
    <property type="match status" value="1"/>
</dbReference>
<keyword evidence="6 8" id="KW-0418">Kinase</keyword>
<keyword evidence="5" id="KW-0547">Nucleotide-binding</keyword>
<proteinExistence type="inferred from homology"/>
<dbReference type="Proteomes" id="UP001152799">
    <property type="component" value="Chromosome 7"/>
</dbReference>
<dbReference type="Pfam" id="PF00059">
    <property type="entry name" value="Lectin_C"/>
    <property type="match status" value="1"/>
</dbReference>
<dbReference type="PRINTS" id="PR00094">
    <property type="entry name" value="ADENYLTKNASE"/>
</dbReference>
<dbReference type="SUPFAM" id="SSF56436">
    <property type="entry name" value="C-type lectin-like"/>
    <property type="match status" value="1"/>
</dbReference>
<keyword evidence="11" id="KW-1185">Reference proteome</keyword>
<dbReference type="InterPro" id="IPR000850">
    <property type="entry name" value="Adenylat/UMP-CMP_kin"/>
</dbReference>
<dbReference type="InterPro" id="IPR016186">
    <property type="entry name" value="C-type_lectin-like/link_sf"/>
</dbReference>
<evidence type="ECO:0000256" key="5">
    <source>
        <dbReference type="ARBA" id="ARBA00022741"/>
    </source>
</evidence>
<dbReference type="SMART" id="SM00034">
    <property type="entry name" value="CLECT"/>
    <property type="match status" value="1"/>
</dbReference>
<evidence type="ECO:0000256" key="6">
    <source>
        <dbReference type="ARBA" id="ARBA00022777"/>
    </source>
</evidence>
<dbReference type="Pfam" id="PF00406">
    <property type="entry name" value="ADK"/>
    <property type="match status" value="1"/>
</dbReference>
<feature type="domain" description="C-type lectin" evidence="9">
    <location>
        <begin position="403"/>
        <end position="510"/>
    </location>
</feature>
<dbReference type="EC" id="2.7.4.3" evidence="2"/>
<evidence type="ECO:0000256" key="7">
    <source>
        <dbReference type="ARBA" id="ARBA00022840"/>
    </source>
</evidence>
<sequence length="580" mass="65595">MLNYIDVRNKKYVKWQSVHFLTVMHVTHLDTSNVKIDVSRNTSAFKDGNANAKTYISPSTGNAKSGAPIPDINVPIIWILGGPGSGKGTQCDRIVAKYGFTHLSSGDLLRNEVSSGSSRGKELTAIMERGELVPMQVVLDLLKEAILKAVPSSKGFLIDGYPREKEQGIAFESNIAPVDLVLFYDASEKTLIDRLLDRAKTSGRVDDNEETIKKRLQTFNTHNDHVVQQYLKKLKKIDAERSTDDVFAETATYIDQLLVKYAVKHDFKSPCPPSVFKMLLTILLLQLSIQQINPRHCNSIETPLIYHKIKSCHKSTSQIIFWKRVSTLQDCKDATRSKNGLAFNFSPLEAENFTKFEPNCQVLACPQIDETSLVMHLGYDYYSAYGNLNATQNVTCIKSLGLFALTPKNLNYSQSILACQNSSADLADITTEYRTVMLSEMLKNHISDWYKAAYVGLDDLRQESTFENSMGKRLTCSNFRSWAPGHPRSKHPQENCVVMDSEKLWRVVNCARTELRALCELFPTAPKFKENVPKNVSCDGISEMHKIKKKKCLWQLELFQIYQNSSRLDRCALLDYNNEI</sequence>
<gene>
    <name evidence="10" type="ORF">CEUTPL_LOCUS11589</name>
</gene>
<accession>A0A9P0DN94</accession>
<dbReference type="InterPro" id="IPR033690">
    <property type="entry name" value="Adenylat_kinase_CS"/>
</dbReference>
<keyword evidence="7" id="KW-0067">ATP-binding</keyword>
<evidence type="ECO:0000256" key="1">
    <source>
        <dbReference type="ARBA" id="ARBA00004496"/>
    </source>
</evidence>
<dbReference type="InterPro" id="IPR016187">
    <property type="entry name" value="CTDL_fold"/>
</dbReference>
<dbReference type="InterPro" id="IPR027417">
    <property type="entry name" value="P-loop_NTPase"/>
</dbReference>
<dbReference type="SUPFAM" id="SSF52540">
    <property type="entry name" value="P-loop containing nucleoside triphosphate hydrolases"/>
    <property type="match status" value="1"/>
</dbReference>
<evidence type="ECO:0000256" key="2">
    <source>
        <dbReference type="ARBA" id="ARBA00012955"/>
    </source>
</evidence>
<dbReference type="PROSITE" id="PS00113">
    <property type="entry name" value="ADENYLATE_KINASE"/>
    <property type="match status" value="1"/>
</dbReference>
<dbReference type="CDD" id="cd01428">
    <property type="entry name" value="ADK"/>
    <property type="match status" value="1"/>
</dbReference>
<dbReference type="HAMAP" id="MF_00235">
    <property type="entry name" value="Adenylate_kinase_Adk"/>
    <property type="match status" value="1"/>
</dbReference>
<dbReference type="OrthoDB" id="442176at2759"/>
<reference evidence="10" key="1">
    <citation type="submission" date="2022-01" db="EMBL/GenBank/DDBJ databases">
        <authorList>
            <person name="King R."/>
        </authorList>
    </citation>
    <scope>NUCLEOTIDE SEQUENCE</scope>
</reference>
<evidence type="ECO:0000259" key="9">
    <source>
        <dbReference type="PROSITE" id="PS50041"/>
    </source>
</evidence>
<evidence type="ECO:0000313" key="11">
    <source>
        <dbReference type="Proteomes" id="UP001152799"/>
    </source>
</evidence>
<dbReference type="PANTHER" id="PTHR23359">
    <property type="entry name" value="NUCLEOTIDE KINASE"/>
    <property type="match status" value="1"/>
</dbReference>
<evidence type="ECO:0000256" key="8">
    <source>
        <dbReference type="RuleBase" id="RU003330"/>
    </source>
</evidence>
<keyword evidence="4 8" id="KW-0808">Transferase</keyword>
<evidence type="ECO:0000313" key="10">
    <source>
        <dbReference type="EMBL" id="CAH1133119.1"/>
    </source>
</evidence>